<keyword evidence="6" id="KW-1185">Reference proteome</keyword>
<evidence type="ECO:0000256" key="2">
    <source>
        <dbReference type="ARBA" id="ARBA00023125"/>
    </source>
</evidence>
<dbReference type="Proteomes" id="UP001262410">
    <property type="component" value="Unassembled WGS sequence"/>
</dbReference>
<sequence length="269" mass="28540">MRAPRTHHVEQHRSAVPGIDAMTLASTHHFPRHSHDQFGIGVIGFGAQRSWSGIGAVEAGAGDVIMVNPGEMHDGAPAGGAARGWRMIYLDPALVAGELAEEAAGPVEIVRPVAQDPLLARHFARLFAGLTAARPDRLAGEEALLRALAHVQRRHGVAPAPSGGPAPSVARALRRLDGAPELPATLAELAALSGVSRFQLLRGFAREVGITPHAYLVQRRVHLARQLLARGRTPAEAAAEAGFADQSHLTRAFLRQLGVTPGRYRRAVA</sequence>
<dbReference type="SMART" id="SM00342">
    <property type="entry name" value="HTH_ARAC"/>
    <property type="match status" value="1"/>
</dbReference>
<evidence type="ECO:0000256" key="1">
    <source>
        <dbReference type="ARBA" id="ARBA00023015"/>
    </source>
</evidence>
<dbReference type="PANTHER" id="PTHR46796:SF2">
    <property type="entry name" value="TRANSCRIPTIONAL REGULATORY PROTEIN"/>
    <property type="match status" value="1"/>
</dbReference>
<dbReference type="Gene3D" id="1.10.10.60">
    <property type="entry name" value="Homeodomain-like"/>
    <property type="match status" value="2"/>
</dbReference>
<dbReference type="PROSITE" id="PS01124">
    <property type="entry name" value="HTH_ARAC_FAMILY_2"/>
    <property type="match status" value="1"/>
</dbReference>
<dbReference type="RefSeq" id="WP_309800833.1">
    <property type="nucleotide sequence ID" value="NZ_JAVDPW010000013.1"/>
</dbReference>
<evidence type="ECO:0000256" key="3">
    <source>
        <dbReference type="ARBA" id="ARBA00023163"/>
    </source>
</evidence>
<dbReference type="SUPFAM" id="SSF46689">
    <property type="entry name" value="Homeodomain-like"/>
    <property type="match status" value="2"/>
</dbReference>
<name>A0ABU1JYH1_9PROT</name>
<dbReference type="Pfam" id="PF02311">
    <property type="entry name" value="AraC_binding"/>
    <property type="match status" value="1"/>
</dbReference>
<dbReference type="Pfam" id="PF12833">
    <property type="entry name" value="HTH_18"/>
    <property type="match status" value="1"/>
</dbReference>
<comment type="caution">
    <text evidence="5">The sequence shown here is derived from an EMBL/GenBank/DDBJ whole genome shotgun (WGS) entry which is preliminary data.</text>
</comment>
<dbReference type="PANTHER" id="PTHR46796">
    <property type="entry name" value="HTH-TYPE TRANSCRIPTIONAL ACTIVATOR RHAS-RELATED"/>
    <property type="match status" value="1"/>
</dbReference>
<dbReference type="EMBL" id="JAVDPW010000013">
    <property type="protein sequence ID" value="MDR6293668.1"/>
    <property type="molecule type" value="Genomic_DNA"/>
</dbReference>
<accession>A0ABU1JYH1</accession>
<dbReference type="InterPro" id="IPR009057">
    <property type="entry name" value="Homeodomain-like_sf"/>
</dbReference>
<feature type="domain" description="HTH araC/xylS-type" evidence="4">
    <location>
        <begin position="170"/>
        <end position="267"/>
    </location>
</feature>
<dbReference type="InterPro" id="IPR018060">
    <property type="entry name" value="HTH_AraC"/>
</dbReference>
<evidence type="ECO:0000313" key="5">
    <source>
        <dbReference type="EMBL" id="MDR6293668.1"/>
    </source>
</evidence>
<keyword evidence="3" id="KW-0804">Transcription</keyword>
<dbReference type="InterPro" id="IPR037923">
    <property type="entry name" value="HTH-like"/>
</dbReference>
<proteinExistence type="predicted"/>
<organism evidence="5 6">
    <name type="scientific">Inquilinus ginsengisoli</name>
    <dbReference type="NCBI Taxonomy" id="363840"/>
    <lineage>
        <taxon>Bacteria</taxon>
        <taxon>Pseudomonadati</taxon>
        <taxon>Pseudomonadota</taxon>
        <taxon>Alphaproteobacteria</taxon>
        <taxon>Rhodospirillales</taxon>
        <taxon>Rhodospirillaceae</taxon>
        <taxon>Inquilinus</taxon>
    </lineage>
</organism>
<dbReference type="InterPro" id="IPR003313">
    <property type="entry name" value="AraC-bd"/>
</dbReference>
<keyword evidence="2" id="KW-0238">DNA-binding</keyword>
<evidence type="ECO:0000259" key="4">
    <source>
        <dbReference type="PROSITE" id="PS01124"/>
    </source>
</evidence>
<gene>
    <name evidence="5" type="ORF">E9232_006219</name>
</gene>
<evidence type="ECO:0000313" key="6">
    <source>
        <dbReference type="Proteomes" id="UP001262410"/>
    </source>
</evidence>
<reference evidence="5 6" key="1">
    <citation type="submission" date="2023-07" db="EMBL/GenBank/DDBJ databases">
        <title>Sorghum-associated microbial communities from plants grown in Nebraska, USA.</title>
        <authorList>
            <person name="Schachtman D."/>
        </authorList>
    </citation>
    <scope>NUCLEOTIDE SEQUENCE [LARGE SCALE GENOMIC DNA]</scope>
    <source>
        <strain evidence="5 6">584</strain>
    </source>
</reference>
<dbReference type="SUPFAM" id="SSF51215">
    <property type="entry name" value="Regulatory protein AraC"/>
    <property type="match status" value="1"/>
</dbReference>
<dbReference type="InterPro" id="IPR050204">
    <property type="entry name" value="AraC_XylS_family_regulators"/>
</dbReference>
<protein>
    <submittedName>
        <fullName evidence="5">AraC-like DNA-binding protein</fullName>
    </submittedName>
</protein>
<keyword evidence="1" id="KW-0805">Transcription regulation</keyword>